<protein>
    <submittedName>
        <fullName evidence="2">Uncharacterized protein</fullName>
    </submittedName>
</protein>
<dbReference type="EMBL" id="NIVC01003496">
    <property type="protein sequence ID" value="PAA51147.1"/>
    <property type="molecule type" value="Genomic_DNA"/>
</dbReference>
<comment type="caution">
    <text evidence="2">The sequence shown here is derived from an EMBL/GenBank/DDBJ whole genome shotgun (WGS) entry which is preliminary data.</text>
</comment>
<sequence length="159" mass="18141">MNLVSGSAVNKLQQKQLLKQQEALDKRRRKGAKLHGEAGAAVCIQRWFRSNQKRKQQQQQQEDGTICGRIRRWWGEVNSSADTFYHRHVSHDARPTLADLAKRKPTSSTEQSTTVDTEKQKYKEPSLPKTETVQVEVAGNLDDAPQPDEPKKMETCDEN</sequence>
<accession>A0A267DR38</accession>
<proteinExistence type="predicted"/>
<organism evidence="2 3">
    <name type="scientific">Macrostomum lignano</name>
    <dbReference type="NCBI Taxonomy" id="282301"/>
    <lineage>
        <taxon>Eukaryota</taxon>
        <taxon>Metazoa</taxon>
        <taxon>Spiralia</taxon>
        <taxon>Lophotrochozoa</taxon>
        <taxon>Platyhelminthes</taxon>
        <taxon>Rhabditophora</taxon>
        <taxon>Macrostomorpha</taxon>
        <taxon>Macrostomida</taxon>
        <taxon>Macrostomidae</taxon>
        <taxon>Macrostomum</taxon>
    </lineage>
</organism>
<feature type="compositionally biased region" description="Basic and acidic residues" evidence="1">
    <location>
        <begin position="116"/>
        <end position="126"/>
    </location>
</feature>
<feature type="compositionally biased region" description="Polar residues" evidence="1">
    <location>
        <begin position="106"/>
        <end position="115"/>
    </location>
</feature>
<evidence type="ECO:0000313" key="3">
    <source>
        <dbReference type="Proteomes" id="UP000215902"/>
    </source>
</evidence>
<dbReference type="Proteomes" id="UP000215902">
    <property type="component" value="Unassembled WGS sequence"/>
</dbReference>
<feature type="compositionally biased region" description="Basic and acidic residues" evidence="1">
    <location>
        <begin position="148"/>
        <end position="159"/>
    </location>
</feature>
<name>A0A267DR38_9PLAT</name>
<feature type="region of interest" description="Disordered" evidence="1">
    <location>
        <begin position="95"/>
        <end position="159"/>
    </location>
</feature>
<dbReference type="AlphaFoldDB" id="A0A267DR38"/>
<gene>
    <name evidence="2" type="ORF">BOX15_Mlig032394g2</name>
</gene>
<keyword evidence="3" id="KW-1185">Reference proteome</keyword>
<evidence type="ECO:0000313" key="2">
    <source>
        <dbReference type="EMBL" id="PAA51147.1"/>
    </source>
</evidence>
<evidence type="ECO:0000256" key="1">
    <source>
        <dbReference type="SAM" id="MobiDB-lite"/>
    </source>
</evidence>
<reference evidence="2 3" key="1">
    <citation type="submission" date="2017-06" db="EMBL/GenBank/DDBJ databases">
        <title>A platform for efficient transgenesis in Macrostomum lignano, a flatworm model organism for stem cell research.</title>
        <authorList>
            <person name="Berezikov E."/>
        </authorList>
    </citation>
    <scope>NUCLEOTIDE SEQUENCE [LARGE SCALE GENOMIC DNA]</scope>
    <source>
        <strain evidence="2">DV1</strain>
        <tissue evidence="2">Whole organism</tissue>
    </source>
</reference>